<evidence type="ECO:0000256" key="3">
    <source>
        <dbReference type="SAM" id="MobiDB-lite"/>
    </source>
</evidence>
<dbReference type="InterPro" id="IPR003658">
    <property type="entry name" value="Anti-sigma_ant"/>
</dbReference>
<evidence type="ECO:0000313" key="6">
    <source>
        <dbReference type="Proteomes" id="UP001143463"/>
    </source>
</evidence>
<dbReference type="Gene3D" id="3.30.750.24">
    <property type="entry name" value="STAS domain"/>
    <property type="match status" value="1"/>
</dbReference>
<dbReference type="CDD" id="cd07043">
    <property type="entry name" value="STAS_anti-anti-sigma_factors"/>
    <property type="match status" value="1"/>
</dbReference>
<dbReference type="AlphaFoldDB" id="A0A9W6L7C5"/>
<dbReference type="Proteomes" id="UP001143463">
    <property type="component" value="Unassembled WGS sequence"/>
</dbReference>
<organism evidence="5 6">
    <name type="scientific">Pseudonocardia halophobica</name>
    <dbReference type="NCBI Taxonomy" id="29401"/>
    <lineage>
        <taxon>Bacteria</taxon>
        <taxon>Bacillati</taxon>
        <taxon>Actinomycetota</taxon>
        <taxon>Actinomycetes</taxon>
        <taxon>Pseudonocardiales</taxon>
        <taxon>Pseudonocardiaceae</taxon>
        <taxon>Pseudonocardia</taxon>
    </lineage>
</organism>
<dbReference type="PROSITE" id="PS50801">
    <property type="entry name" value="STAS"/>
    <property type="match status" value="1"/>
</dbReference>
<evidence type="ECO:0000256" key="2">
    <source>
        <dbReference type="RuleBase" id="RU003749"/>
    </source>
</evidence>
<evidence type="ECO:0000256" key="1">
    <source>
        <dbReference type="ARBA" id="ARBA00009013"/>
    </source>
</evidence>
<protein>
    <recommendedName>
        <fullName evidence="2">Anti-sigma factor antagonist</fullName>
    </recommendedName>
</protein>
<dbReference type="EMBL" id="BSFQ01000030">
    <property type="protein sequence ID" value="GLL14250.1"/>
    <property type="molecule type" value="Genomic_DNA"/>
</dbReference>
<dbReference type="PANTHER" id="PTHR33495:SF2">
    <property type="entry name" value="ANTI-SIGMA FACTOR ANTAGONIST TM_1081-RELATED"/>
    <property type="match status" value="1"/>
</dbReference>
<accession>A0A9W6L7C5</accession>
<evidence type="ECO:0000313" key="5">
    <source>
        <dbReference type="EMBL" id="GLL14250.1"/>
    </source>
</evidence>
<feature type="domain" description="STAS" evidence="4">
    <location>
        <begin position="19"/>
        <end position="130"/>
    </location>
</feature>
<dbReference type="Pfam" id="PF01740">
    <property type="entry name" value="STAS"/>
    <property type="match status" value="1"/>
</dbReference>
<dbReference type="InterPro" id="IPR036513">
    <property type="entry name" value="STAS_dom_sf"/>
</dbReference>
<dbReference type="GO" id="GO:0043856">
    <property type="term" value="F:anti-sigma factor antagonist activity"/>
    <property type="evidence" value="ECO:0007669"/>
    <property type="project" value="InterPro"/>
</dbReference>
<reference evidence="5" key="1">
    <citation type="journal article" date="2014" name="Int. J. Syst. Evol. Microbiol.">
        <title>Complete genome sequence of Corynebacterium casei LMG S-19264T (=DSM 44701T), isolated from a smear-ripened cheese.</title>
        <authorList>
            <consortium name="US DOE Joint Genome Institute (JGI-PGF)"/>
            <person name="Walter F."/>
            <person name="Albersmeier A."/>
            <person name="Kalinowski J."/>
            <person name="Ruckert C."/>
        </authorList>
    </citation>
    <scope>NUCLEOTIDE SEQUENCE</scope>
    <source>
        <strain evidence="5">VKM Ac-1069</strain>
    </source>
</reference>
<keyword evidence="6" id="KW-1185">Reference proteome</keyword>
<name>A0A9W6L7C5_9PSEU</name>
<comment type="caution">
    <text evidence="5">The sequence shown here is derived from an EMBL/GenBank/DDBJ whole genome shotgun (WGS) entry which is preliminary data.</text>
</comment>
<dbReference type="RefSeq" id="WP_197040777.1">
    <property type="nucleotide sequence ID" value="NZ_BAAAUZ010000026.1"/>
</dbReference>
<evidence type="ECO:0000259" key="4">
    <source>
        <dbReference type="PROSITE" id="PS50801"/>
    </source>
</evidence>
<dbReference type="NCBIfam" id="TIGR00377">
    <property type="entry name" value="ant_ant_sig"/>
    <property type="match status" value="1"/>
</dbReference>
<gene>
    <name evidence="5" type="ORF">GCM10017577_53970</name>
</gene>
<reference evidence="5" key="2">
    <citation type="submission" date="2023-01" db="EMBL/GenBank/DDBJ databases">
        <authorList>
            <person name="Sun Q."/>
            <person name="Evtushenko L."/>
        </authorList>
    </citation>
    <scope>NUCLEOTIDE SEQUENCE</scope>
    <source>
        <strain evidence="5">VKM Ac-1069</strain>
    </source>
</reference>
<dbReference type="SUPFAM" id="SSF52091">
    <property type="entry name" value="SpoIIaa-like"/>
    <property type="match status" value="1"/>
</dbReference>
<feature type="compositionally biased region" description="Low complexity" evidence="3">
    <location>
        <begin position="1"/>
        <end position="17"/>
    </location>
</feature>
<sequence length="143" mass="14698">MSVLSSPASRGPSRPGGLDTSLTRPAPGVHVLVVDGEVDTLTAPTLGEALGALLEQEPTDAVAAVDLDGVGFLASSGLAVLIRAAHRAEAQGRALHLLGGSRAVTRPLEVTGSDRLFTLLPGLDELLGRVHGDRSTGRVRRPD</sequence>
<dbReference type="InterPro" id="IPR002645">
    <property type="entry name" value="STAS_dom"/>
</dbReference>
<comment type="similarity">
    <text evidence="1 2">Belongs to the anti-sigma-factor antagonist family.</text>
</comment>
<feature type="region of interest" description="Disordered" evidence="3">
    <location>
        <begin position="1"/>
        <end position="23"/>
    </location>
</feature>
<dbReference type="PANTHER" id="PTHR33495">
    <property type="entry name" value="ANTI-SIGMA FACTOR ANTAGONIST TM_1081-RELATED-RELATED"/>
    <property type="match status" value="1"/>
</dbReference>
<proteinExistence type="inferred from homology"/>